<reference evidence="3 4" key="1">
    <citation type="journal article" date="2019" name="Nat. Ecol. Evol.">
        <title>Megaphylogeny resolves global patterns of mushroom evolution.</title>
        <authorList>
            <person name="Varga T."/>
            <person name="Krizsan K."/>
            <person name="Foldi C."/>
            <person name="Dima B."/>
            <person name="Sanchez-Garcia M."/>
            <person name="Sanchez-Ramirez S."/>
            <person name="Szollosi G.J."/>
            <person name="Szarkandi J.G."/>
            <person name="Papp V."/>
            <person name="Albert L."/>
            <person name="Andreopoulos W."/>
            <person name="Angelini C."/>
            <person name="Antonin V."/>
            <person name="Barry K.W."/>
            <person name="Bougher N.L."/>
            <person name="Buchanan P."/>
            <person name="Buyck B."/>
            <person name="Bense V."/>
            <person name="Catcheside P."/>
            <person name="Chovatia M."/>
            <person name="Cooper J."/>
            <person name="Damon W."/>
            <person name="Desjardin D."/>
            <person name="Finy P."/>
            <person name="Geml J."/>
            <person name="Haridas S."/>
            <person name="Hughes K."/>
            <person name="Justo A."/>
            <person name="Karasinski D."/>
            <person name="Kautmanova I."/>
            <person name="Kiss B."/>
            <person name="Kocsube S."/>
            <person name="Kotiranta H."/>
            <person name="LaButti K.M."/>
            <person name="Lechner B.E."/>
            <person name="Liimatainen K."/>
            <person name="Lipzen A."/>
            <person name="Lukacs Z."/>
            <person name="Mihaltcheva S."/>
            <person name="Morgado L.N."/>
            <person name="Niskanen T."/>
            <person name="Noordeloos M.E."/>
            <person name="Ohm R.A."/>
            <person name="Ortiz-Santana B."/>
            <person name="Ovrebo C."/>
            <person name="Racz N."/>
            <person name="Riley R."/>
            <person name="Savchenko A."/>
            <person name="Shiryaev A."/>
            <person name="Soop K."/>
            <person name="Spirin V."/>
            <person name="Szebenyi C."/>
            <person name="Tomsovsky M."/>
            <person name="Tulloss R.E."/>
            <person name="Uehling J."/>
            <person name="Grigoriev I.V."/>
            <person name="Vagvolgyi C."/>
            <person name="Papp T."/>
            <person name="Martin F.M."/>
            <person name="Miettinen O."/>
            <person name="Hibbett D.S."/>
            <person name="Nagy L.G."/>
        </authorList>
    </citation>
    <scope>NUCLEOTIDE SEQUENCE [LARGE SCALE GENOMIC DNA]</scope>
    <source>
        <strain evidence="3 4">CBS 962.96</strain>
    </source>
</reference>
<evidence type="ECO:0000313" key="3">
    <source>
        <dbReference type="EMBL" id="THU77923.1"/>
    </source>
</evidence>
<dbReference type="Pfam" id="PF25534">
    <property type="entry name" value="DUF7918"/>
    <property type="match status" value="1"/>
</dbReference>
<evidence type="ECO:0000259" key="2">
    <source>
        <dbReference type="Pfam" id="PF25534"/>
    </source>
</evidence>
<dbReference type="InterPro" id="IPR057678">
    <property type="entry name" value="DUF7918"/>
</dbReference>
<dbReference type="PANTHER" id="PTHR36223">
    <property type="entry name" value="BETA-LACTAMASE-TYPE TRANSPEPTIDASE FOLD DOMAIN CONTAINING PROTEIN"/>
    <property type="match status" value="1"/>
</dbReference>
<evidence type="ECO:0000313" key="4">
    <source>
        <dbReference type="Proteomes" id="UP000297245"/>
    </source>
</evidence>
<feature type="domain" description="DUF7918" evidence="2">
    <location>
        <begin position="11"/>
        <end position="198"/>
    </location>
</feature>
<accession>A0A4S8KQN0</accession>
<feature type="region of interest" description="Disordered" evidence="1">
    <location>
        <begin position="199"/>
        <end position="236"/>
    </location>
</feature>
<dbReference type="AlphaFoldDB" id="A0A4S8KQN0"/>
<proteinExistence type="predicted"/>
<keyword evidence="4" id="KW-1185">Reference proteome</keyword>
<gene>
    <name evidence="3" type="ORF">K435DRAFT_786461</name>
</gene>
<dbReference type="PANTHER" id="PTHR36223:SF1">
    <property type="entry name" value="TRANSCRIPTION ELONGATION FACTOR EAF N-TERMINAL DOMAIN-CONTAINING PROTEIN"/>
    <property type="match status" value="1"/>
</dbReference>
<name>A0A4S8KQN0_DENBC</name>
<sequence length="295" mass="33127">MLTLGDFSAWITVDNLPLQEYDPKIKGSEIACWIPSEAGKNFTVKWMIKEHICVITDVYLDGKGTGGRILRAGFGGTDHEDSKSGIYTSPTSQKLFLFSRLDLTDDDAYLDTNHTQIGEIKVVFHEGVVDYDATFAPSVFQEPEKVHERSKKAIDHQVGLGTEEQTPRQKFSCCRRLRPLATMIFRYRPIDILQANGLVTPAPESPAEPQVGEKRPAPPEDALDPTMSGDEEDEDDKEEIEALEVCVCFFHYRDLSPLVLKARLAVLRNKRRRTEVKSEPGVKTEPGSASFRKVK</sequence>
<dbReference type="Proteomes" id="UP000297245">
    <property type="component" value="Unassembled WGS sequence"/>
</dbReference>
<organism evidence="3 4">
    <name type="scientific">Dendrothele bispora (strain CBS 962.96)</name>
    <dbReference type="NCBI Taxonomy" id="1314807"/>
    <lineage>
        <taxon>Eukaryota</taxon>
        <taxon>Fungi</taxon>
        <taxon>Dikarya</taxon>
        <taxon>Basidiomycota</taxon>
        <taxon>Agaricomycotina</taxon>
        <taxon>Agaricomycetes</taxon>
        <taxon>Agaricomycetidae</taxon>
        <taxon>Agaricales</taxon>
        <taxon>Agaricales incertae sedis</taxon>
        <taxon>Dendrothele</taxon>
    </lineage>
</organism>
<dbReference type="EMBL" id="ML180303">
    <property type="protein sequence ID" value="THU77923.1"/>
    <property type="molecule type" value="Genomic_DNA"/>
</dbReference>
<evidence type="ECO:0000256" key="1">
    <source>
        <dbReference type="SAM" id="MobiDB-lite"/>
    </source>
</evidence>
<feature type="region of interest" description="Disordered" evidence="1">
    <location>
        <begin position="272"/>
        <end position="295"/>
    </location>
</feature>
<dbReference type="OrthoDB" id="3364132at2759"/>
<protein>
    <recommendedName>
        <fullName evidence="2">DUF7918 domain-containing protein</fullName>
    </recommendedName>
</protein>